<dbReference type="InterPro" id="IPR023203">
    <property type="entry name" value="TTHA0068_sf"/>
</dbReference>
<evidence type="ECO:0000313" key="1">
    <source>
        <dbReference type="EMBL" id="PZO34309.1"/>
    </source>
</evidence>
<name>A0A2W4VX58_9CYAN</name>
<protein>
    <submittedName>
        <fullName evidence="1">DUF309 domain-containing protein</fullName>
    </submittedName>
</protein>
<dbReference type="PANTHER" id="PTHR34796">
    <property type="entry name" value="EXPRESSED PROTEIN"/>
    <property type="match status" value="1"/>
</dbReference>
<dbReference type="Proteomes" id="UP000249081">
    <property type="component" value="Unassembled WGS sequence"/>
</dbReference>
<dbReference type="SUPFAM" id="SSF140663">
    <property type="entry name" value="TTHA0068-like"/>
    <property type="match status" value="1"/>
</dbReference>
<accession>A0A2W4VX58</accession>
<reference evidence="2" key="1">
    <citation type="submission" date="2018-04" db="EMBL/GenBank/DDBJ databases">
        <authorList>
            <person name="Cornet L."/>
        </authorList>
    </citation>
    <scope>NUCLEOTIDE SEQUENCE [LARGE SCALE GENOMIC DNA]</scope>
</reference>
<reference evidence="1 2" key="2">
    <citation type="submission" date="2018-06" db="EMBL/GenBank/DDBJ databases">
        <title>Metagenomic assembly of (sub)arctic Cyanobacteria and their associated microbiome from non-axenic cultures.</title>
        <authorList>
            <person name="Baurain D."/>
        </authorList>
    </citation>
    <scope>NUCLEOTIDE SEQUENCE [LARGE SCALE GENOMIC DNA]</scope>
    <source>
        <strain evidence="1">ULC041bin1</strain>
    </source>
</reference>
<comment type="caution">
    <text evidence="1">The sequence shown here is derived from an EMBL/GenBank/DDBJ whole genome shotgun (WGS) entry which is preliminary data.</text>
</comment>
<dbReference type="Gene3D" id="1.10.3450.10">
    <property type="entry name" value="TTHA0068-like"/>
    <property type="match status" value="1"/>
</dbReference>
<proteinExistence type="predicted"/>
<sequence length="177" mass="19280">MAFDASTESVDPRLGEGIALFNRGDYYACHDLLEAIWMEANTLEKPFYQGILQVAVGLYHLGNHNWQGASILLGEGVNRLRRFEPAYAGVDVERLVDCGWAWLIALQQTGRERVVEVAAAIPQAQAAPAPREMWGEIQGEIQGEILVTIAGIEAPISLPVLHIYFSGEFSGEGAGAI</sequence>
<dbReference type="EMBL" id="QBMN01000212">
    <property type="protein sequence ID" value="PZO34309.1"/>
    <property type="molecule type" value="Genomic_DNA"/>
</dbReference>
<dbReference type="PANTHER" id="PTHR34796:SF1">
    <property type="entry name" value="EXPRESSED PROTEIN"/>
    <property type="match status" value="1"/>
</dbReference>
<evidence type="ECO:0000313" key="2">
    <source>
        <dbReference type="Proteomes" id="UP000249081"/>
    </source>
</evidence>
<dbReference type="AlphaFoldDB" id="A0A2W4VX58"/>
<dbReference type="InterPro" id="IPR005500">
    <property type="entry name" value="DUF309"/>
</dbReference>
<organism evidence="1 2">
    <name type="scientific">Shackletoniella antarctica</name>
    <dbReference type="NCBI Taxonomy" id="268115"/>
    <lineage>
        <taxon>Bacteria</taxon>
        <taxon>Bacillati</taxon>
        <taxon>Cyanobacteriota</taxon>
        <taxon>Cyanophyceae</taxon>
        <taxon>Oculatellales</taxon>
        <taxon>Oculatellaceae</taxon>
        <taxon>Shackletoniella</taxon>
    </lineage>
</organism>
<gene>
    <name evidence="1" type="ORF">DCF17_20645</name>
</gene>
<dbReference type="Pfam" id="PF03745">
    <property type="entry name" value="DUF309"/>
    <property type="match status" value="1"/>
</dbReference>